<dbReference type="PANTHER" id="PTHR45947:SF3">
    <property type="entry name" value="SULFOQUINOVOSYL TRANSFERASE SQD2"/>
    <property type="match status" value="1"/>
</dbReference>
<dbReference type="AlphaFoldDB" id="A0ABD6CDN9"/>
<dbReference type="EC" id="2.4.-.-" evidence="3"/>
<dbReference type="RefSeq" id="WP_247373825.1">
    <property type="nucleotide sequence ID" value="NZ_JALLGV010000001.1"/>
</dbReference>
<evidence type="ECO:0000259" key="1">
    <source>
        <dbReference type="Pfam" id="PF00534"/>
    </source>
</evidence>
<proteinExistence type="predicted"/>
<feature type="domain" description="Glycosyl transferase family 1" evidence="1">
    <location>
        <begin position="166"/>
        <end position="325"/>
    </location>
</feature>
<evidence type="ECO:0000313" key="4">
    <source>
        <dbReference type="Proteomes" id="UP001597119"/>
    </source>
</evidence>
<dbReference type="InterPro" id="IPR001296">
    <property type="entry name" value="Glyco_trans_1"/>
</dbReference>
<dbReference type="CDD" id="cd03801">
    <property type="entry name" value="GT4_PimA-like"/>
    <property type="match status" value="1"/>
</dbReference>
<keyword evidence="4" id="KW-1185">Reference proteome</keyword>
<evidence type="ECO:0000313" key="3">
    <source>
        <dbReference type="EMBL" id="MFD1587352.1"/>
    </source>
</evidence>
<dbReference type="InterPro" id="IPR028098">
    <property type="entry name" value="Glyco_trans_4-like_N"/>
</dbReference>
<protein>
    <submittedName>
        <fullName evidence="3">Glycosyltransferase family 4 protein</fullName>
        <ecNumber evidence="3">2.4.-.-</ecNumber>
    </submittedName>
</protein>
<evidence type="ECO:0000259" key="2">
    <source>
        <dbReference type="Pfam" id="PF13439"/>
    </source>
</evidence>
<feature type="domain" description="Glycosyltransferase subfamily 4-like N-terminal" evidence="2">
    <location>
        <begin position="30"/>
        <end position="144"/>
    </location>
</feature>
<dbReference type="Pfam" id="PF13439">
    <property type="entry name" value="Glyco_transf_4"/>
    <property type="match status" value="1"/>
</dbReference>
<dbReference type="SUPFAM" id="SSF53756">
    <property type="entry name" value="UDP-Glycosyltransferase/glycogen phosphorylase"/>
    <property type="match status" value="1"/>
</dbReference>
<dbReference type="Proteomes" id="UP001597119">
    <property type="component" value="Unassembled WGS sequence"/>
</dbReference>
<dbReference type="GO" id="GO:0016757">
    <property type="term" value="F:glycosyltransferase activity"/>
    <property type="evidence" value="ECO:0007669"/>
    <property type="project" value="UniProtKB-KW"/>
</dbReference>
<name>A0ABD6CDN9_9EURY</name>
<dbReference type="Pfam" id="PF00534">
    <property type="entry name" value="Glycos_transf_1"/>
    <property type="match status" value="1"/>
</dbReference>
<keyword evidence="3" id="KW-0808">Transferase</keyword>
<dbReference type="InterPro" id="IPR050194">
    <property type="entry name" value="Glycosyltransferase_grp1"/>
</dbReference>
<keyword evidence="3" id="KW-0328">Glycosyltransferase</keyword>
<dbReference type="EMBL" id="JBHUDJ010000003">
    <property type="protein sequence ID" value="MFD1587352.1"/>
    <property type="molecule type" value="Genomic_DNA"/>
</dbReference>
<accession>A0ABD6CDN9</accession>
<comment type="caution">
    <text evidence="3">The sequence shown here is derived from an EMBL/GenBank/DDBJ whole genome shotgun (WGS) entry which is preliminary data.</text>
</comment>
<sequence length="368" mass="39746">MKIGFAVYGGLDNTSGGFHYDRRLVEQLRARGDTVEVIDLPWPSYPRQFLHNARPSIHRRLAGDFDVVLQDELCHPSLFRINHRLGRARPVVSVVHHLTSSEARGSLAQGLYRQVERAYLATVDGAICNSATTAASVTALADVPTQVAPPAGDRFEPDVDRATVRERARTDPFHVLFLGNLVPRKNVETLLRAVAGLSPPPEVTIVGDETVEPDYTRRLRAAIDELGLDAAVTLTGRLPDDAVAAHLARAHLLVVPSEYEGFGIVYLEAMGFGVPPVATTAGGASEFVTDGENGRLVPPDDPKAIARVVESLRTDRDRLERLSLAALDRYAEHPTWEESMAGAREFVAAVAESNQSAPAASSGGLVDG</sequence>
<reference evidence="3 4" key="1">
    <citation type="journal article" date="2019" name="Int. J. Syst. Evol. Microbiol.">
        <title>The Global Catalogue of Microorganisms (GCM) 10K type strain sequencing project: providing services to taxonomists for standard genome sequencing and annotation.</title>
        <authorList>
            <consortium name="The Broad Institute Genomics Platform"/>
            <consortium name="The Broad Institute Genome Sequencing Center for Infectious Disease"/>
            <person name="Wu L."/>
            <person name="Ma J."/>
        </authorList>
    </citation>
    <scope>NUCLEOTIDE SEQUENCE [LARGE SCALE GENOMIC DNA]</scope>
    <source>
        <strain evidence="3 4">CGMCC 1.12125</strain>
    </source>
</reference>
<dbReference type="PANTHER" id="PTHR45947">
    <property type="entry name" value="SULFOQUINOVOSYL TRANSFERASE SQD2"/>
    <property type="match status" value="1"/>
</dbReference>
<gene>
    <name evidence="3" type="ORF">ACFR9U_10175</name>
</gene>
<organism evidence="3 4">
    <name type="scientific">Halorientalis brevis</name>
    <dbReference type="NCBI Taxonomy" id="1126241"/>
    <lineage>
        <taxon>Archaea</taxon>
        <taxon>Methanobacteriati</taxon>
        <taxon>Methanobacteriota</taxon>
        <taxon>Stenosarchaea group</taxon>
        <taxon>Halobacteria</taxon>
        <taxon>Halobacteriales</taxon>
        <taxon>Haloarculaceae</taxon>
        <taxon>Halorientalis</taxon>
    </lineage>
</organism>
<dbReference type="Gene3D" id="3.40.50.2000">
    <property type="entry name" value="Glycogen Phosphorylase B"/>
    <property type="match status" value="2"/>
</dbReference>